<proteinExistence type="predicted"/>
<accession>A0ABT3CSM0</accession>
<feature type="domain" description="UspA" evidence="1">
    <location>
        <begin position="7"/>
        <end position="117"/>
    </location>
</feature>
<name>A0ABT3CSM0_9BACT</name>
<dbReference type="CDD" id="cd00293">
    <property type="entry name" value="USP-like"/>
    <property type="match status" value="1"/>
</dbReference>
<gene>
    <name evidence="2" type="ORF">N7U62_06205</name>
</gene>
<dbReference type="EMBL" id="JAOYOD010000001">
    <property type="protein sequence ID" value="MCV9386248.1"/>
    <property type="molecule type" value="Genomic_DNA"/>
</dbReference>
<dbReference type="SUPFAM" id="SSF52402">
    <property type="entry name" value="Adenine nucleotide alpha hydrolases-like"/>
    <property type="match status" value="1"/>
</dbReference>
<sequence length="208" mass="24094">MKPNLLNILVPTDFSEASKTAVRLAIKWSADLKAKVTIVHAYRLIKDNQGSQNLDPRELKAQVESRCRQKFEVLQQEIDFSKAYEYSFRLELGFINNSIKNLSKEYKPSLVLYGTKPERMPHSYDNLLKIVKDNSTTIALVNEAYNSEEAETMGCLEKRSIFCTNTKFIDNPEHQTRKIERAHNNLLFIHSEMQSPKEIIEHFQPVFA</sequence>
<dbReference type="InterPro" id="IPR014729">
    <property type="entry name" value="Rossmann-like_a/b/a_fold"/>
</dbReference>
<dbReference type="Proteomes" id="UP001300692">
    <property type="component" value="Unassembled WGS sequence"/>
</dbReference>
<organism evidence="2 3">
    <name type="scientific">Reichenbachiella ulvae</name>
    <dbReference type="NCBI Taxonomy" id="2980104"/>
    <lineage>
        <taxon>Bacteria</taxon>
        <taxon>Pseudomonadati</taxon>
        <taxon>Bacteroidota</taxon>
        <taxon>Cytophagia</taxon>
        <taxon>Cytophagales</taxon>
        <taxon>Reichenbachiellaceae</taxon>
        <taxon>Reichenbachiella</taxon>
    </lineage>
</organism>
<keyword evidence="3" id="KW-1185">Reference proteome</keyword>
<dbReference type="Gene3D" id="3.40.50.620">
    <property type="entry name" value="HUPs"/>
    <property type="match status" value="1"/>
</dbReference>
<evidence type="ECO:0000259" key="1">
    <source>
        <dbReference type="Pfam" id="PF00582"/>
    </source>
</evidence>
<reference evidence="2 3" key="1">
    <citation type="submission" date="2022-10" db="EMBL/GenBank/DDBJ databases">
        <title>Comparative genomics and taxonomic characterization of three novel marine species of genus Reichenbachiella exhibiting antioxidant and polysaccharide degradation activities.</title>
        <authorList>
            <person name="Muhammad N."/>
            <person name="Lee Y.-J."/>
            <person name="Ko J."/>
            <person name="Kim S.-G."/>
        </authorList>
    </citation>
    <scope>NUCLEOTIDE SEQUENCE [LARGE SCALE GENOMIC DNA]</scope>
    <source>
        <strain evidence="2 3">ABR2-5</strain>
    </source>
</reference>
<dbReference type="Pfam" id="PF00582">
    <property type="entry name" value="Usp"/>
    <property type="match status" value="1"/>
</dbReference>
<evidence type="ECO:0000313" key="2">
    <source>
        <dbReference type="EMBL" id="MCV9386248.1"/>
    </source>
</evidence>
<comment type="caution">
    <text evidence="2">The sequence shown here is derived from an EMBL/GenBank/DDBJ whole genome shotgun (WGS) entry which is preliminary data.</text>
</comment>
<dbReference type="RefSeq" id="WP_264137033.1">
    <property type="nucleotide sequence ID" value="NZ_JAOYOD010000001.1"/>
</dbReference>
<evidence type="ECO:0000313" key="3">
    <source>
        <dbReference type="Proteomes" id="UP001300692"/>
    </source>
</evidence>
<dbReference type="InterPro" id="IPR006016">
    <property type="entry name" value="UspA"/>
</dbReference>
<protein>
    <submittedName>
        <fullName evidence="2">Universal stress protein</fullName>
    </submittedName>
</protein>